<keyword evidence="4" id="KW-0378">Hydrolase</keyword>
<name>A0A3B0VP97_9ZZZZ</name>
<keyword evidence="5" id="KW-0460">Magnesium</keyword>
<accession>A0A3B0VP97</accession>
<dbReference type="AlphaFoldDB" id="A0A3B0VP97"/>
<dbReference type="GO" id="GO:0004518">
    <property type="term" value="F:nuclease activity"/>
    <property type="evidence" value="ECO:0007669"/>
    <property type="project" value="UniProtKB-KW"/>
</dbReference>
<proteinExistence type="inferred from homology"/>
<evidence type="ECO:0000256" key="4">
    <source>
        <dbReference type="ARBA" id="ARBA00022801"/>
    </source>
</evidence>
<dbReference type="GO" id="GO:0046872">
    <property type="term" value="F:metal ion binding"/>
    <property type="evidence" value="ECO:0007669"/>
    <property type="project" value="UniProtKB-KW"/>
</dbReference>
<dbReference type="PANTHER" id="PTHR33653">
    <property type="entry name" value="RIBONUCLEASE VAPC2"/>
    <property type="match status" value="1"/>
</dbReference>
<reference evidence="7" key="1">
    <citation type="submission" date="2018-06" db="EMBL/GenBank/DDBJ databases">
        <authorList>
            <person name="Zhirakovskaya E."/>
        </authorList>
    </citation>
    <scope>NUCLEOTIDE SEQUENCE</scope>
</reference>
<organism evidence="7">
    <name type="scientific">hydrothermal vent metagenome</name>
    <dbReference type="NCBI Taxonomy" id="652676"/>
    <lineage>
        <taxon>unclassified sequences</taxon>
        <taxon>metagenomes</taxon>
        <taxon>ecological metagenomes</taxon>
    </lineage>
</organism>
<dbReference type="EMBL" id="UOEU01000817">
    <property type="protein sequence ID" value="VAW40922.1"/>
    <property type="molecule type" value="Genomic_DNA"/>
</dbReference>
<dbReference type="PANTHER" id="PTHR33653:SF1">
    <property type="entry name" value="RIBONUCLEASE VAPC2"/>
    <property type="match status" value="1"/>
</dbReference>
<dbReference type="SUPFAM" id="SSF88723">
    <property type="entry name" value="PIN domain-like"/>
    <property type="match status" value="1"/>
</dbReference>
<dbReference type="InterPro" id="IPR050556">
    <property type="entry name" value="Type_II_TA_system_RNase"/>
</dbReference>
<evidence type="ECO:0000256" key="5">
    <source>
        <dbReference type="ARBA" id="ARBA00022842"/>
    </source>
</evidence>
<gene>
    <name evidence="7" type="ORF">MNBD_CHLOROFLEXI01-1575</name>
</gene>
<evidence type="ECO:0000256" key="6">
    <source>
        <dbReference type="ARBA" id="ARBA00038093"/>
    </source>
</evidence>
<evidence type="ECO:0000256" key="3">
    <source>
        <dbReference type="ARBA" id="ARBA00022723"/>
    </source>
</evidence>
<evidence type="ECO:0008006" key="8">
    <source>
        <dbReference type="Google" id="ProtNLM"/>
    </source>
</evidence>
<evidence type="ECO:0000256" key="2">
    <source>
        <dbReference type="ARBA" id="ARBA00022722"/>
    </source>
</evidence>
<dbReference type="Gene3D" id="3.40.50.1010">
    <property type="entry name" value="5'-nuclease"/>
    <property type="match status" value="1"/>
</dbReference>
<sequence length="65" mass="7156">MPYDKAAAHAYGIIRAVLEKQGQPIGREDLLIAAHALAADLTLVTNNEAEFRRIPDLRVENWAAS</sequence>
<protein>
    <recommendedName>
        <fullName evidence="8">VapC toxin protein</fullName>
    </recommendedName>
</protein>
<dbReference type="InterPro" id="IPR029060">
    <property type="entry name" value="PIN-like_dom_sf"/>
</dbReference>
<comment type="similarity">
    <text evidence="6">Belongs to the PINc/VapC protein family.</text>
</comment>
<keyword evidence="3" id="KW-0479">Metal-binding</keyword>
<evidence type="ECO:0000256" key="1">
    <source>
        <dbReference type="ARBA" id="ARBA00001946"/>
    </source>
</evidence>
<comment type="cofactor">
    <cofactor evidence="1">
        <name>Mg(2+)</name>
        <dbReference type="ChEBI" id="CHEBI:18420"/>
    </cofactor>
</comment>
<dbReference type="GO" id="GO:0016787">
    <property type="term" value="F:hydrolase activity"/>
    <property type="evidence" value="ECO:0007669"/>
    <property type="project" value="UniProtKB-KW"/>
</dbReference>
<keyword evidence="2" id="KW-0540">Nuclease</keyword>
<evidence type="ECO:0000313" key="7">
    <source>
        <dbReference type="EMBL" id="VAW40922.1"/>
    </source>
</evidence>